<accession>A0A511Z5Y7</accession>
<feature type="domain" description="ABC transmembrane type-2" evidence="6">
    <location>
        <begin position="20"/>
        <end position="250"/>
    </location>
</feature>
<keyword evidence="3 5" id="KW-1133">Transmembrane helix</keyword>
<dbReference type="InterPro" id="IPR000412">
    <property type="entry name" value="ABC_2_transport"/>
</dbReference>
<sequence>MRYLRYIWIELKVILLRIPIVLFFSILFPLMMMVIVVGSTGNIEIGDGFHLSDKYIMIASGIGLIPLCLVSLPVSITAERESGVMERYLLFGINPFAILGSKVVVHMMIAIIQFVLVCVFAKIVFSLTIPGGLALISFILHYLLAAIFTLSLGVMLGLLTERVQIVQVAGLALMFSILALTGGFNEYSTLPEGVQNAMTYFPVKYLMNDFINIWFTTDLILEDFVQMTLLYLVVIGVVIYMLMRKTFKFHYSFQSLGKIDK</sequence>
<dbReference type="InterPro" id="IPR052902">
    <property type="entry name" value="ABC-2_transporter"/>
</dbReference>
<dbReference type="InterPro" id="IPR047817">
    <property type="entry name" value="ABC2_TM_bact-type"/>
</dbReference>
<evidence type="ECO:0000256" key="1">
    <source>
        <dbReference type="ARBA" id="ARBA00004141"/>
    </source>
</evidence>
<protein>
    <recommendedName>
        <fullName evidence="5">Transport permease protein</fullName>
    </recommendedName>
</protein>
<dbReference type="OrthoDB" id="2087732at2"/>
<dbReference type="PANTHER" id="PTHR43027">
    <property type="entry name" value="DOXORUBICIN RESISTANCE ABC TRANSPORTER PERMEASE PROTEIN DRRC-RELATED"/>
    <property type="match status" value="1"/>
</dbReference>
<feature type="transmembrane region" description="Helical" evidence="5">
    <location>
        <begin position="224"/>
        <end position="243"/>
    </location>
</feature>
<feature type="transmembrane region" description="Helical" evidence="5">
    <location>
        <begin position="20"/>
        <end position="43"/>
    </location>
</feature>
<dbReference type="RefSeq" id="WP_147056214.1">
    <property type="nucleotide sequence ID" value="NZ_BJYL01000015.1"/>
</dbReference>
<proteinExistence type="inferred from homology"/>
<dbReference type="InterPro" id="IPR013525">
    <property type="entry name" value="ABC2_TM"/>
</dbReference>
<feature type="transmembrane region" description="Helical" evidence="5">
    <location>
        <begin position="165"/>
        <end position="184"/>
    </location>
</feature>
<evidence type="ECO:0000256" key="5">
    <source>
        <dbReference type="RuleBase" id="RU361157"/>
    </source>
</evidence>
<evidence type="ECO:0000313" key="8">
    <source>
        <dbReference type="Proteomes" id="UP000321901"/>
    </source>
</evidence>
<dbReference type="GO" id="GO:0043190">
    <property type="term" value="C:ATP-binding cassette (ABC) transporter complex"/>
    <property type="evidence" value="ECO:0007669"/>
    <property type="project" value="InterPro"/>
</dbReference>
<reference evidence="7 8" key="1">
    <citation type="submission" date="2019-07" db="EMBL/GenBank/DDBJ databases">
        <title>Whole genome shotgun sequence of Sporosarcina luteola NBRC 105378.</title>
        <authorList>
            <person name="Hosoyama A."/>
            <person name="Uohara A."/>
            <person name="Ohji S."/>
            <person name="Ichikawa N."/>
        </authorList>
    </citation>
    <scope>NUCLEOTIDE SEQUENCE [LARGE SCALE GENOMIC DNA]</scope>
    <source>
        <strain evidence="7 8">NBRC 105378</strain>
    </source>
</reference>
<keyword evidence="4 5" id="KW-0472">Membrane</keyword>
<feature type="transmembrane region" description="Helical" evidence="5">
    <location>
        <begin position="55"/>
        <end position="76"/>
    </location>
</feature>
<keyword evidence="8" id="KW-1185">Reference proteome</keyword>
<dbReference type="Proteomes" id="UP000321901">
    <property type="component" value="Unassembled WGS sequence"/>
</dbReference>
<evidence type="ECO:0000313" key="7">
    <source>
        <dbReference type="EMBL" id="GEN82822.1"/>
    </source>
</evidence>
<feature type="transmembrane region" description="Helical" evidence="5">
    <location>
        <begin position="96"/>
        <end position="125"/>
    </location>
</feature>
<evidence type="ECO:0000259" key="6">
    <source>
        <dbReference type="PROSITE" id="PS51012"/>
    </source>
</evidence>
<keyword evidence="5" id="KW-0813">Transport</keyword>
<name>A0A511Z5Y7_9BACL</name>
<comment type="similarity">
    <text evidence="5">Belongs to the ABC-2 integral membrane protein family.</text>
</comment>
<dbReference type="PROSITE" id="PS51012">
    <property type="entry name" value="ABC_TM2"/>
    <property type="match status" value="1"/>
</dbReference>
<evidence type="ECO:0000256" key="3">
    <source>
        <dbReference type="ARBA" id="ARBA00022989"/>
    </source>
</evidence>
<dbReference type="PANTHER" id="PTHR43027:SF2">
    <property type="entry name" value="TRANSPORT PERMEASE PROTEIN"/>
    <property type="match status" value="1"/>
</dbReference>
<dbReference type="PRINTS" id="PR00164">
    <property type="entry name" value="ABC2TRNSPORT"/>
</dbReference>
<feature type="transmembrane region" description="Helical" evidence="5">
    <location>
        <begin position="131"/>
        <end position="158"/>
    </location>
</feature>
<evidence type="ECO:0000256" key="2">
    <source>
        <dbReference type="ARBA" id="ARBA00022692"/>
    </source>
</evidence>
<comment type="subcellular location">
    <subcellularLocation>
        <location evidence="5">Cell membrane</location>
        <topology evidence="5">Multi-pass membrane protein</topology>
    </subcellularLocation>
    <subcellularLocation>
        <location evidence="1">Membrane</location>
        <topology evidence="1">Multi-pass membrane protein</topology>
    </subcellularLocation>
</comment>
<dbReference type="Pfam" id="PF12698">
    <property type="entry name" value="ABC2_membrane_3"/>
    <property type="match status" value="1"/>
</dbReference>
<keyword evidence="2 5" id="KW-0812">Transmembrane</keyword>
<dbReference type="GO" id="GO:0140359">
    <property type="term" value="F:ABC-type transporter activity"/>
    <property type="evidence" value="ECO:0007669"/>
    <property type="project" value="InterPro"/>
</dbReference>
<dbReference type="AlphaFoldDB" id="A0A511Z5Y7"/>
<dbReference type="EMBL" id="BJYL01000015">
    <property type="protein sequence ID" value="GEN82822.1"/>
    <property type="molecule type" value="Genomic_DNA"/>
</dbReference>
<keyword evidence="5" id="KW-1003">Cell membrane</keyword>
<organism evidence="7 8">
    <name type="scientific">Sporosarcina luteola</name>
    <dbReference type="NCBI Taxonomy" id="582850"/>
    <lineage>
        <taxon>Bacteria</taxon>
        <taxon>Bacillati</taxon>
        <taxon>Bacillota</taxon>
        <taxon>Bacilli</taxon>
        <taxon>Bacillales</taxon>
        <taxon>Caryophanaceae</taxon>
        <taxon>Sporosarcina</taxon>
    </lineage>
</organism>
<evidence type="ECO:0000256" key="4">
    <source>
        <dbReference type="ARBA" id="ARBA00023136"/>
    </source>
</evidence>
<gene>
    <name evidence="7" type="ORF">SLU01_11340</name>
</gene>
<comment type="caution">
    <text evidence="7">The sequence shown here is derived from an EMBL/GenBank/DDBJ whole genome shotgun (WGS) entry which is preliminary data.</text>
</comment>